<dbReference type="AlphaFoldDB" id="A0A840YYF8"/>
<name>A0A840YYF8_9SPHN</name>
<dbReference type="Proteomes" id="UP000554342">
    <property type="component" value="Unassembled WGS sequence"/>
</dbReference>
<accession>A0A840YYF8</accession>
<dbReference type="EMBL" id="JACIJI010000002">
    <property type="protein sequence ID" value="MBB5718708.1"/>
    <property type="molecule type" value="Genomic_DNA"/>
</dbReference>
<reference evidence="2 3" key="1">
    <citation type="submission" date="2020-08" db="EMBL/GenBank/DDBJ databases">
        <title>Genomic Encyclopedia of Type Strains, Phase IV (KMG-IV): sequencing the most valuable type-strain genomes for metagenomic binning, comparative biology and taxonomic classification.</title>
        <authorList>
            <person name="Goeker M."/>
        </authorList>
    </citation>
    <scope>NUCLEOTIDE SEQUENCE [LARGE SCALE GENOMIC DNA]</scope>
    <source>
        <strain evidence="2 3">DSM 27203</strain>
    </source>
</reference>
<dbReference type="RefSeq" id="WP_345575725.1">
    <property type="nucleotide sequence ID" value="NZ_BAABIF010000013.1"/>
</dbReference>
<feature type="region of interest" description="Disordered" evidence="1">
    <location>
        <begin position="18"/>
        <end position="46"/>
    </location>
</feature>
<evidence type="ECO:0000256" key="1">
    <source>
        <dbReference type="SAM" id="MobiDB-lite"/>
    </source>
</evidence>
<comment type="caution">
    <text evidence="2">The sequence shown here is derived from an EMBL/GenBank/DDBJ whole genome shotgun (WGS) entry which is preliminary data.</text>
</comment>
<evidence type="ECO:0000313" key="2">
    <source>
        <dbReference type="EMBL" id="MBB5718708.1"/>
    </source>
</evidence>
<organism evidence="2 3">
    <name type="scientific">Stakelama sediminis</name>
    <dbReference type="NCBI Taxonomy" id="463200"/>
    <lineage>
        <taxon>Bacteria</taxon>
        <taxon>Pseudomonadati</taxon>
        <taxon>Pseudomonadota</taxon>
        <taxon>Alphaproteobacteria</taxon>
        <taxon>Sphingomonadales</taxon>
        <taxon>Sphingomonadaceae</taxon>
        <taxon>Stakelama</taxon>
    </lineage>
</organism>
<keyword evidence="3" id="KW-1185">Reference proteome</keyword>
<sequence length="46" mass="5205">MPAPEWNRIRVGVDCVTTPRHPLRKGPGDEMGRAAKRRREIGVIKP</sequence>
<protein>
    <submittedName>
        <fullName evidence="2">Uncharacterized protein</fullName>
    </submittedName>
</protein>
<evidence type="ECO:0000313" key="3">
    <source>
        <dbReference type="Proteomes" id="UP000554342"/>
    </source>
</evidence>
<gene>
    <name evidence="2" type="ORF">FHR23_001631</name>
</gene>
<proteinExistence type="predicted"/>